<protein>
    <submittedName>
        <fullName evidence="3">Allophanate hydrolase</fullName>
        <ecNumber evidence="3">3.5.1.54</ecNumber>
    </submittedName>
</protein>
<comment type="caution">
    <text evidence="3">The sequence shown here is derived from an EMBL/GenBank/DDBJ whole genome shotgun (WGS) entry which is preliminary data.</text>
</comment>
<dbReference type="Gene3D" id="1.20.58.1700">
    <property type="match status" value="1"/>
</dbReference>
<dbReference type="PANTHER" id="PTHR11895:SF169">
    <property type="entry name" value="GLUTAMYL-TRNA(GLN) AMIDOTRANSFERASE"/>
    <property type="match status" value="1"/>
</dbReference>
<accession>A0A848G6X3</accession>
<evidence type="ECO:0000313" key="4">
    <source>
        <dbReference type="Proteomes" id="UP000580043"/>
    </source>
</evidence>
<dbReference type="InterPro" id="IPR023631">
    <property type="entry name" value="Amidase_dom"/>
</dbReference>
<dbReference type="GO" id="GO:0004039">
    <property type="term" value="F:allophanate hydrolase activity"/>
    <property type="evidence" value="ECO:0007669"/>
    <property type="project" value="UniProtKB-EC"/>
</dbReference>
<dbReference type="RefSeq" id="WP_169146636.1">
    <property type="nucleotide sequence ID" value="NZ_JABBGA010000012.1"/>
</dbReference>
<dbReference type="InterPro" id="IPR036928">
    <property type="entry name" value="AS_sf"/>
</dbReference>
<dbReference type="NCBIfam" id="NF006043">
    <property type="entry name" value="PRK08186.1"/>
    <property type="match status" value="1"/>
</dbReference>
<organism evidence="3 4">
    <name type="scientific">Zoogloea dura</name>
    <dbReference type="NCBI Taxonomy" id="2728840"/>
    <lineage>
        <taxon>Bacteria</taxon>
        <taxon>Pseudomonadati</taxon>
        <taxon>Pseudomonadota</taxon>
        <taxon>Betaproteobacteria</taxon>
        <taxon>Rhodocyclales</taxon>
        <taxon>Zoogloeaceae</taxon>
        <taxon>Zoogloea</taxon>
    </lineage>
</organism>
<reference evidence="3 4" key="1">
    <citation type="submission" date="2020-04" db="EMBL/GenBank/DDBJ databases">
        <title>Zoogloea sp. G-4-1-14 isolated from soil.</title>
        <authorList>
            <person name="Dahal R.H."/>
        </authorList>
    </citation>
    <scope>NUCLEOTIDE SEQUENCE [LARGE SCALE GENOMIC DNA]</scope>
    <source>
        <strain evidence="3 4">G-4-1-14</strain>
    </source>
</reference>
<gene>
    <name evidence="3" type="primary">atzF</name>
    <name evidence="3" type="ORF">HHL15_15200</name>
</gene>
<keyword evidence="3" id="KW-0378">Hydrolase</keyword>
<dbReference type="InterPro" id="IPR000120">
    <property type="entry name" value="Amidase"/>
</dbReference>
<dbReference type="Gene3D" id="3.10.490.10">
    <property type="entry name" value="Gamma-glutamyl cyclotransferase-like"/>
    <property type="match status" value="1"/>
</dbReference>
<dbReference type="EC" id="3.5.1.54" evidence="3"/>
<sequence>MLPTRLDLATLAAAYRQGLKPSTLFAHLHALARADEHLAWISLLPEGELLARARALDEQDPASLPLYGVPFAIKDNIDLAGLPTTAGCPDFAYAPAADAKVVARLIAAGAIPLGKTNLDQFATGLNGTRSPYGACRNAINPAYISGGSSSGSAVVVAAGQVSFSLGTDTAGSGRVPAAFNNLVGLKPTCGLLSSSGLVPACRSIDTISIFTLSAADAAAVFAVARGFDEADAYSRPAETHGRRFPAGEPFRFGVPRPEQLAFFGDPHNPALFEAAVARLAALGGTPVVLDFSPFLDTARLLYGGPWVAERYHAIKDFIERQPDSVFPVTREITLGGARASAVEAFDAQYRLKALKRRCDAVWQDVDLILTPTAGHHPTIAAVEADPIRINTELGYYTNFMNLLDYSAVAVPAAIRADGLPFGITLFAPAHQDIPLLELSARWQADTRLSPGATGQVLPDVPFIPEPAASGMVRVAVCGAHLSGLPLNWQLTQRGARLIGAVRSAPEYRFYALAGGPPLRPGMVRVAEGGGSVDMEVWELPARHFGSFVAGIPAPLGIGKVKLEDGSQVCGFICESGGLAGAEDITPLGSWRTWLARHA</sequence>
<dbReference type="InterPro" id="IPR014085">
    <property type="entry name" value="Allophanate_hydrolase"/>
</dbReference>
<evidence type="ECO:0000259" key="1">
    <source>
        <dbReference type="Pfam" id="PF01425"/>
    </source>
</evidence>
<evidence type="ECO:0000313" key="3">
    <source>
        <dbReference type="EMBL" id="NML27099.1"/>
    </source>
</evidence>
<proteinExistence type="predicted"/>
<evidence type="ECO:0000259" key="2">
    <source>
        <dbReference type="Pfam" id="PF21986"/>
    </source>
</evidence>
<dbReference type="PANTHER" id="PTHR11895">
    <property type="entry name" value="TRANSAMIDASE"/>
    <property type="match status" value="1"/>
</dbReference>
<dbReference type="SUPFAM" id="SSF75304">
    <property type="entry name" value="Amidase signature (AS) enzymes"/>
    <property type="match status" value="1"/>
</dbReference>
<dbReference type="EMBL" id="JABBGA010000012">
    <property type="protein sequence ID" value="NML27099.1"/>
    <property type="molecule type" value="Genomic_DNA"/>
</dbReference>
<dbReference type="Pfam" id="PF01425">
    <property type="entry name" value="Amidase"/>
    <property type="match status" value="1"/>
</dbReference>
<dbReference type="NCBIfam" id="TIGR02713">
    <property type="entry name" value="allophanate_hyd"/>
    <property type="match status" value="1"/>
</dbReference>
<name>A0A848G6X3_9RHOO</name>
<dbReference type="Gene3D" id="3.90.1300.10">
    <property type="entry name" value="Amidase signature (AS) domain"/>
    <property type="match status" value="1"/>
</dbReference>
<dbReference type="Proteomes" id="UP000580043">
    <property type="component" value="Unassembled WGS sequence"/>
</dbReference>
<dbReference type="AlphaFoldDB" id="A0A848G6X3"/>
<dbReference type="InterPro" id="IPR053844">
    <property type="entry name" value="AH_C"/>
</dbReference>
<keyword evidence="4" id="KW-1185">Reference proteome</keyword>
<dbReference type="Pfam" id="PF21986">
    <property type="entry name" value="AH_C"/>
    <property type="match status" value="1"/>
</dbReference>
<feature type="domain" description="Allophanate hydrolase C-terminal" evidence="2">
    <location>
        <begin position="472"/>
        <end position="595"/>
    </location>
</feature>
<feature type="domain" description="Amidase" evidence="1">
    <location>
        <begin position="26"/>
        <end position="435"/>
    </location>
</feature>